<name>A0A7V8NVH1_9BACT</name>
<evidence type="ECO:0008006" key="5">
    <source>
        <dbReference type="Google" id="ProtNLM"/>
    </source>
</evidence>
<comment type="caution">
    <text evidence="3">The sequence shown here is derived from an EMBL/GenBank/DDBJ whole genome shotgun (WGS) entry which is preliminary data.</text>
</comment>
<evidence type="ECO:0000313" key="3">
    <source>
        <dbReference type="EMBL" id="MBA0088116.1"/>
    </source>
</evidence>
<dbReference type="Proteomes" id="UP000567293">
    <property type="component" value="Unassembled WGS sequence"/>
</dbReference>
<feature type="chain" id="PRO_5030969432" description="OB-fold nucleic acid binding domain-containing protein" evidence="2">
    <location>
        <begin position="30"/>
        <end position="130"/>
    </location>
</feature>
<dbReference type="InterPro" id="IPR046150">
    <property type="entry name" value="DUF6152"/>
</dbReference>
<dbReference type="AlphaFoldDB" id="A0A7V8NVH1"/>
<organism evidence="3 4">
    <name type="scientific">Candidatus Acidiferrum panamense</name>
    <dbReference type="NCBI Taxonomy" id="2741543"/>
    <lineage>
        <taxon>Bacteria</taxon>
        <taxon>Pseudomonadati</taxon>
        <taxon>Acidobacteriota</taxon>
        <taxon>Terriglobia</taxon>
        <taxon>Candidatus Acidiferrales</taxon>
        <taxon>Candidatus Acidiferrum</taxon>
    </lineage>
</organism>
<sequence>MRLKLRGVFALGIGLVGSAAVAWAHHSFAAEYDSNQLITLKGVITKVEWTNPHIYFYIDVKDSGGNTTNWSLEGYPPNTLKRTGFAREALKIGDLITVTAYKSKDGSNTGAGREVTFPDGSKKFAGPTGR</sequence>
<reference evidence="3" key="1">
    <citation type="submission" date="2020-06" db="EMBL/GenBank/DDBJ databases">
        <title>Legume-microbial interactions unlock mineral nutrients during tropical forest succession.</title>
        <authorList>
            <person name="Epihov D.Z."/>
        </authorList>
    </citation>
    <scope>NUCLEOTIDE SEQUENCE [LARGE SCALE GENOMIC DNA]</scope>
    <source>
        <strain evidence="3">Pan2503</strain>
    </source>
</reference>
<gene>
    <name evidence="3" type="ORF">HRJ53_24290</name>
</gene>
<keyword evidence="2" id="KW-0732">Signal</keyword>
<dbReference type="EMBL" id="JACDQQ010002349">
    <property type="protein sequence ID" value="MBA0088116.1"/>
    <property type="molecule type" value="Genomic_DNA"/>
</dbReference>
<feature type="signal peptide" evidence="2">
    <location>
        <begin position="1"/>
        <end position="29"/>
    </location>
</feature>
<evidence type="ECO:0000256" key="1">
    <source>
        <dbReference type="SAM" id="MobiDB-lite"/>
    </source>
</evidence>
<feature type="region of interest" description="Disordered" evidence="1">
    <location>
        <begin position="103"/>
        <end position="130"/>
    </location>
</feature>
<evidence type="ECO:0000256" key="2">
    <source>
        <dbReference type="SAM" id="SignalP"/>
    </source>
</evidence>
<keyword evidence="4" id="KW-1185">Reference proteome</keyword>
<proteinExistence type="predicted"/>
<evidence type="ECO:0000313" key="4">
    <source>
        <dbReference type="Proteomes" id="UP000567293"/>
    </source>
</evidence>
<accession>A0A7V8NVH1</accession>
<protein>
    <recommendedName>
        <fullName evidence="5">OB-fold nucleic acid binding domain-containing protein</fullName>
    </recommendedName>
</protein>
<dbReference type="Pfam" id="PF19649">
    <property type="entry name" value="DUF6152"/>
    <property type="match status" value="1"/>
</dbReference>